<reference evidence="1" key="1">
    <citation type="journal article" date="2020" name="Stud. Mycol.">
        <title>101 Dothideomycetes genomes: a test case for predicting lifestyles and emergence of pathogens.</title>
        <authorList>
            <person name="Haridas S."/>
            <person name="Albert R."/>
            <person name="Binder M."/>
            <person name="Bloem J."/>
            <person name="Labutti K."/>
            <person name="Salamov A."/>
            <person name="Andreopoulos B."/>
            <person name="Baker S."/>
            <person name="Barry K."/>
            <person name="Bills G."/>
            <person name="Bluhm B."/>
            <person name="Cannon C."/>
            <person name="Castanera R."/>
            <person name="Culley D."/>
            <person name="Daum C."/>
            <person name="Ezra D."/>
            <person name="Gonzalez J."/>
            <person name="Henrissat B."/>
            <person name="Kuo A."/>
            <person name="Liang C."/>
            <person name="Lipzen A."/>
            <person name="Lutzoni F."/>
            <person name="Magnuson J."/>
            <person name="Mondo S."/>
            <person name="Nolan M."/>
            <person name="Ohm R."/>
            <person name="Pangilinan J."/>
            <person name="Park H.-J."/>
            <person name="Ramirez L."/>
            <person name="Alfaro M."/>
            <person name="Sun H."/>
            <person name="Tritt A."/>
            <person name="Yoshinaga Y."/>
            <person name="Zwiers L.-H."/>
            <person name="Turgeon B."/>
            <person name="Goodwin S."/>
            <person name="Spatafora J."/>
            <person name="Crous P."/>
            <person name="Grigoriev I."/>
        </authorList>
    </citation>
    <scope>NUCLEOTIDE SEQUENCE</scope>
    <source>
        <strain evidence="1">CBS 121167</strain>
    </source>
</reference>
<organism evidence="1 2">
    <name type="scientific">Aplosporella prunicola CBS 121167</name>
    <dbReference type="NCBI Taxonomy" id="1176127"/>
    <lineage>
        <taxon>Eukaryota</taxon>
        <taxon>Fungi</taxon>
        <taxon>Dikarya</taxon>
        <taxon>Ascomycota</taxon>
        <taxon>Pezizomycotina</taxon>
        <taxon>Dothideomycetes</taxon>
        <taxon>Dothideomycetes incertae sedis</taxon>
        <taxon>Botryosphaeriales</taxon>
        <taxon>Aplosporellaceae</taxon>
        <taxon>Aplosporella</taxon>
    </lineage>
</organism>
<evidence type="ECO:0000313" key="1">
    <source>
        <dbReference type="EMBL" id="KAF2147440.1"/>
    </source>
</evidence>
<sequence length="84" mass="9419">MLATHDLRREWGREWRRSMQGHAGALGWCADCERKSGALDLLFFSPSTLPAYQAHFLAGLSFAACWGTPHFEGEGKNEEDHPSD</sequence>
<gene>
    <name evidence="1" type="ORF">K452DRAFT_7606</name>
</gene>
<proteinExistence type="predicted"/>
<protein>
    <submittedName>
        <fullName evidence="1">Uncharacterized protein</fullName>
    </submittedName>
</protein>
<dbReference type="AlphaFoldDB" id="A0A6A6BTX1"/>
<dbReference type="Proteomes" id="UP000799438">
    <property type="component" value="Unassembled WGS sequence"/>
</dbReference>
<dbReference type="EMBL" id="ML995474">
    <property type="protein sequence ID" value="KAF2147440.1"/>
    <property type="molecule type" value="Genomic_DNA"/>
</dbReference>
<accession>A0A6A6BTX1</accession>
<name>A0A6A6BTX1_9PEZI</name>
<dbReference type="GeneID" id="54304614"/>
<keyword evidence="2" id="KW-1185">Reference proteome</keyword>
<evidence type="ECO:0000313" key="2">
    <source>
        <dbReference type="Proteomes" id="UP000799438"/>
    </source>
</evidence>
<dbReference type="RefSeq" id="XP_033403148.1">
    <property type="nucleotide sequence ID" value="XM_033547107.1"/>
</dbReference>